<protein>
    <submittedName>
        <fullName evidence="8">Low specificity L-threonine aldolase</fullName>
    </submittedName>
</protein>
<evidence type="ECO:0000259" key="7">
    <source>
        <dbReference type="Pfam" id="PF01212"/>
    </source>
</evidence>
<keyword evidence="9" id="KW-1185">Reference proteome</keyword>
<dbReference type="FunFam" id="3.40.640.10:FF:000030">
    <property type="entry name" value="Low-specificity L-threonine aldolase"/>
    <property type="match status" value="1"/>
</dbReference>
<dbReference type="FunFam" id="3.90.1150.10:FF:000041">
    <property type="entry name" value="Low-specificity L-threonine aldolase"/>
    <property type="match status" value="1"/>
</dbReference>
<feature type="modified residue" description="N6-(pyridoxal phosphate)lysine" evidence="6">
    <location>
        <position position="214"/>
    </location>
</feature>
<dbReference type="GO" id="GO:0006567">
    <property type="term" value="P:L-threonine catabolic process"/>
    <property type="evidence" value="ECO:0007669"/>
    <property type="project" value="TreeGrafter"/>
</dbReference>
<sequence length="362" mass="37670">MAYAPVRPDRSLPPVRVNLFSDTQTRPSAAMKAAMMQAELGDEQAGDDPTVMALCERMAALTGQQAAMFLPSGTMCNQIAILTHTRPGDEILAHESAHIVASEGGGPGALARAVVLGLHGERGMFDAATLKAALREKRRNAPPQTLVAVEQTSNAGGGSVWPVDLLAEVLTTAHDCGLRIHMDGARLMNAAVAAGVEARAMTAGCDSVWLDFTKGLGAPLGAVLCGSADFIDAAWRWKQRLGGSLRQAGICAAACLYALDHNVDRLAEDHANARRLAAGLAQVPGLRVETPETNLVFFDTAGAGLTADALAEQARSRGVLVSTMGAHRVRACTHIDVDAAGVDLAVQVVAEVTPAGAPFTIC</sequence>
<dbReference type="EMBL" id="NHRY01000049">
    <property type="protein sequence ID" value="PPQ37313.1"/>
    <property type="molecule type" value="Genomic_DNA"/>
</dbReference>
<dbReference type="GO" id="GO:0005829">
    <property type="term" value="C:cytosol"/>
    <property type="evidence" value="ECO:0007669"/>
    <property type="project" value="TreeGrafter"/>
</dbReference>
<dbReference type="OrthoDB" id="9774495at2"/>
<comment type="caution">
    <text evidence="8">The sequence shown here is derived from an EMBL/GenBank/DDBJ whole genome shotgun (WGS) entry which is preliminary data.</text>
</comment>
<evidence type="ECO:0000256" key="6">
    <source>
        <dbReference type="PIRSR" id="PIRSR017617-1"/>
    </source>
</evidence>
<evidence type="ECO:0000313" key="8">
    <source>
        <dbReference type="EMBL" id="PPQ37313.1"/>
    </source>
</evidence>
<dbReference type="InterPro" id="IPR015424">
    <property type="entry name" value="PyrdxlP-dep_Trfase"/>
</dbReference>
<evidence type="ECO:0000256" key="4">
    <source>
        <dbReference type="ARBA" id="ARBA00022898"/>
    </source>
</evidence>
<organism evidence="8 9">
    <name type="scientific">Rhodopila globiformis</name>
    <name type="common">Rhodopseudomonas globiformis</name>
    <dbReference type="NCBI Taxonomy" id="1071"/>
    <lineage>
        <taxon>Bacteria</taxon>
        <taxon>Pseudomonadati</taxon>
        <taxon>Pseudomonadota</taxon>
        <taxon>Alphaproteobacteria</taxon>
        <taxon>Acetobacterales</taxon>
        <taxon>Acetobacteraceae</taxon>
        <taxon>Rhodopila</taxon>
    </lineage>
</organism>
<evidence type="ECO:0000313" key="9">
    <source>
        <dbReference type="Proteomes" id="UP000239724"/>
    </source>
</evidence>
<dbReference type="InterPro" id="IPR015421">
    <property type="entry name" value="PyrdxlP-dep_Trfase_major"/>
</dbReference>
<feature type="domain" description="Aromatic amino acid beta-eliminating lyase/threonine aldolase" evidence="7">
    <location>
        <begin position="19"/>
        <end position="301"/>
    </location>
</feature>
<comment type="subunit">
    <text evidence="3">Homotetramer.</text>
</comment>
<dbReference type="Proteomes" id="UP000239724">
    <property type="component" value="Unassembled WGS sequence"/>
</dbReference>
<dbReference type="NCBIfam" id="NF041359">
    <property type="entry name" value="GntG_guanitoxin"/>
    <property type="match status" value="1"/>
</dbReference>
<comment type="similarity">
    <text evidence="2">Belongs to the threonine aldolase family.</text>
</comment>
<dbReference type="PIRSF" id="PIRSF017617">
    <property type="entry name" value="Thr_aldolase"/>
    <property type="match status" value="1"/>
</dbReference>
<evidence type="ECO:0000256" key="2">
    <source>
        <dbReference type="ARBA" id="ARBA00006966"/>
    </source>
</evidence>
<name>A0A2S6NMQ4_RHOGL</name>
<dbReference type="PANTHER" id="PTHR48097:SF9">
    <property type="entry name" value="L-THREONINE ALDOLASE"/>
    <property type="match status" value="1"/>
</dbReference>
<dbReference type="RefSeq" id="WP_104517492.1">
    <property type="nucleotide sequence ID" value="NZ_NHRY01000049.1"/>
</dbReference>
<evidence type="ECO:0000256" key="3">
    <source>
        <dbReference type="ARBA" id="ARBA00011881"/>
    </source>
</evidence>
<dbReference type="GO" id="GO:0008732">
    <property type="term" value="F:L-allo-threonine aldolase activity"/>
    <property type="evidence" value="ECO:0007669"/>
    <property type="project" value="TreeGrafter"/>
</dbReference>
<accession>A0A2S6NMQ4</accession>
<evidence type="ECO:0000256" key="1">
    <source>
        <dbReference type="ARBA" id="ARBA00001933"/>
    </source>
</evidence>
<dbReference type="PANTHER" id="PTHR48097">
    <property type="entry name" value="L-THREONINE ALDOLASE-RELATED"/>
    <property type="match status" value="1"/>
</dbReference>
<keyword evidence="4" id="KW-0663">Pyridoxal phosphate</keyword>
<dbReference type="Pfam" id="PF01212">
    <property type="entry name" value="Beta_elim_lyase"/>
    <property type="match status" value="1"/>
</dbReference>
<dbReference type="GO" id="GO:0006545">
    <property type="term" value="P:glycine biosynthetic process"/>
    <property type="evidence" value="ECO:0007669"/>
    <property type="project" value="TreeGrafter"/>
</dbReference>
<evidence type="ECO:0000256" key="5">
    <source>
        <dbReference type="ARBA" id="ARBA00023239"/>
    </source>
</evidence>
<keyword evidence="5" id="KW-0456">Lyase</keyword>
<dbReference type="InterPro" id="IPR001597">
    <property type="entry name" value="ArAA_b-elim_lyase/Thr_aldolase"/>
</dbReference>
<proteinExistence type="inferred from homology"/>
<comment type="cofactor">
    <cofactor evidence="1">
        <name>pyridoxal 5'-phosphate</name>
        <dbReference type="ChEBI" id="CHEBI:597326"/>
    </cofactor>
</comment>
<reference evidence="8 9" key="1">
    <citation type="journal article" date="2018" name="Arch. Microbiol.">
        <title>New insights into the metabolic potential of the phototrophic purple bacterium Rhodopila globiformis DSM 161(T) from its draft genome sequence and evidence for a vanadium-dependent nitrogenase.</title>
        <authorList>
            <person name="Imhoff J.F."/>
            <person name="Rahn T."/>
            <person name="Kunzel S."/>
            <person name="Neulinger S.C."/>
        </authorList>
    </citation>
    <scope>NUCLEOTIDE SEQUENCE [LARGE SCALE GENOMIC DNA]</scope>
    <source>
        <strain evidence="8 9">DSM 161</strain>
    </source>
</reference>
<dbReference type="SUPFAM" id="SSF53383">
    <property type="entry name" value="PLP-dependent transferases"/>
    <property type="match status" value="1"/>
</dbReference>
<gene>
    <name evidence="8" type="ORF">CCS01_03710</name>
</gene>
<dbReference type="Gene3D" id="3.90.1150.10">
    <property type="entry name" value="Aspartate Aminotransferase, domain 1"/>
    <property type="match status" value="1"/>
</dbReference>
<dbReference type="Gene3D" id="3.40.640.10">
    <property type="entry name" value="Type I PLP-dependent aspartate aminotransferase-like (Major domain)"/>
    <property type="match status" value="1"/>
</dbReference>
<dbReference type="AlphaFoldDB" id="A0A2S6NMQ4"/>
<dbReference type="InterPro" id="IPR015422">
    <property type="entry name" value="PyrdxlP-dep_Trfase_small"/>
</dbReference>
<dbReference type="InterPro" id="IPR023603">
    <property type="entry name" value="Low_specificity_L-TA-like"/>
</dbReference>